<organism evidence="9 10">
    <name type="scientific">Metamycoplasma arthritidis (strain 158L3-1)</name>
    <name type="common">Mycoplasma arthritidis</name>
    <dbReference type="NCBI Taxonomy" id="243272"/>
    <lineage>
        <taxon>Bacteria</taxon>
        <taxon>Bacillati</taxon>
        <taxon>Mycoplasmatota</taxon>
        <taxon>Mycoplasmoidales</taxon>
        <taxon>Metamycoplasmataceae</taxon>
        <taxon>Metamycoplasma</taxon>
    </lineage>
</organism>
<dbReference type="HOGENOM" id="CLU_056175_1_0_14"/>
<feature type="transmembrane region" description="Helical" evidence="8">
    <location>
        <begin position="12"/>
        <end position="36"/>
    </location>
</feature>
<dbReference type="Proteomes" id="UP000008812">
    <property type="component" value="Chromosome"/>
</dbReference>
<dbReference type="KEGG" id="mat:MARTH_orf736"/>
<feature type="transmembrane region" description="Helical" evidence="8">
    <location>
        <begin position="78"/>
        <end position="100"/>
    </location>
</feature>
<evidence type="ECO:0000256" key="3">
    <source>
        <dbReference type="ARBA" id="ARBA00022448"/>
    </source>
</evidence>
<dbReference type="InterPro" id="IPR038770">
    <property type="entry name" value="Na+/solute_symporter_sf"/>
</dbReference>
<keyword evidence="3" id="KW-0813">Transport</keyword>
<evidence type="ECO:0000256" key="2">
    <source>
        <dbReference type="ARBA" id="ARBA00010145"/>
    </source>
</evidence>
<protein>
    <recommendedName>
        <fullName evidence="11">Malate permease</fullName>
    </recommendedName>
</protein>
<dbReference type="Pfam" id="PF03547">
    <property type="entry name" value="Mem_trans"/>
    <property type="match status" value="1"/>
</dbReference>
<evidence type="ECO:0000256" key="1">
    <source>
        <dbReference type="ARBA" id="ARBA00004651"/>
    </source>
</evidence>
<keyword evidence="5 8" id="KW-0812">Transmembrane</keyword>
<keyword evidence="7 8" id="KW-0472">Membrane</keyword>
<feature type="transmembrane region" description="Helical" evidence="8">
    <location>
        <begin position="48"/>
        <end position="66"/>
    </location>
</feature>
<evidence type="ECO:0000256" key="5">
    <source>
        <dbReference type="ARBA" id="ARBA00022692"/>
    </source>
</evidence>
<dbReference type="STRING" id="243272.MARTH_orf736"/>
<feature type="transmembrane region" description="Helical" evidence="8">
    <location>
        <begin position="329"/>
        <end position="351"/>
    </location>
</feature>
<dbReference type="PANTHER" id="PTHR36838:SF3">
    <property type="entry name" value="TRANSPORTER AUXIN EFFLUX CARRIER EC FAMILY"/>
    <property type="match status" value="1"/>
</dbReference>
<evidence type="ECO:0000256" key="4">
    <source>
        <dbReference type="ARBA" id="ARBA00022475"/>
    </source>
</evidence>
<dbReference type="GO" id="GO:0055085">
    <property type="term" value="P:transmembrane transport"/>
    <property type="evidence" value="ECO:0007669"/>
    <property type="project" value="InterPro"/>
</dbReference>
<comment type="subcellular location">
    <subcellularLocation>
        <location evidence="1">Cell membrane</location>
        <topology evidence="1">Multi-pass membrane protein</topology>
    </subcellularLocation>
</comment>
<feature type="transmembrane region" description="Helical" evidence="8">
    <location>
        <begin position="148"/>
        <end position="173"/>
    </location>
</feature>
<evidence type="ECO:0008006" key="11">
    <source>
        <dbReference type="Google" id="ProtNLM"/>
    </source>
</evidence>
<evidence type="ECO:0000313" key="9">
    <source>
        <dbReference type="EMBL" id="ACF07490.1"/>
    </source>
</evidence>
<dbReference type="GO" id="GO:0005886">
    <property type="term" value="C:plasma membrane"/>
    <property type="evidence" value="ECO:0007669"/>
    <property type="project" value="UniProtKB-SubCell"/>
</dbReference>
<dbReference type="Gene3D" id="1.20.1530.20">
    <property type="match status" value="1"/>
</dbReference>
<keyword evidence="6 8" id="KW-1133">Transmembrane helix</keyword>
<dbReference type="AlphaFoldDB" id="B3PN88"/>
<keyword evidence="10" id="KW-1185">Reference proteome</keyword>
<evidence type="ECO:0000256" key="8">
    <source>
        <dbReference type="SAM" id="Phobius"/>
    </source>
</evidence>
<keyword evidence="4" id="KW-1003">Cell membrane</keyword>
<evidence type="ECO:0000256" key="7">
    <source>
        <dbReference type="ARBA" id="ARBA00023136"/>
    </source>
</evidence>
<feature type="transmembrane region" description="Helical" evidence="8">
    <location>
        <begin position="185"/>
        <end position="204"/>
    </location>
</feature>
<dbReference type="RefSeq" id="WP_012498447.1">
    <property type="nucleotide sequence ID" value="NC_011025.1"/>
</dbReference>
<comment type="similarity">
    <text evidence="2">Belongs to the auxin efflux carrier (TC 2.A.69) family.</text>
</comment>
<gene>
    <name evidence="9" type="ordered locus">MARTH_orf736</name>
</gene>
<feature type="transmembrane region" description="Helical" evidence="8">
    <location>
        <begin position="363"/>
        <end position="385"/>
    </location>
</feature>
<dbReference type="EMBL" id="CP001047">
    <property type="protein sequence ID" value="ACF07490.1"/>
    <property type="molecule type" value="Genomic_DNA"/>
</dbReference>
<reference evidence="9 10" key="1">
    <citation type="journal article" date="2008" name="Infect. Immun.">
        <title>Genome of Mycoplasma arthritidis.</title>
        <authorList>
            <person name="Dybvig K."/>
            <person name="Zuhua C."/>
            <person name="Lao P."/>
            <person name="Jordan D.S."/>
            <person name="French C.T."/>
            <person name="Tu A.H."/>
            <person name="Loraine A.E."/>
        </authorList>
    </citation>
    <scope>NUCLEOTIDE SEQUENCE [LARGE SCALE GENOMIC DNA]</scope>
    <source>
        <strain evidence="9 10">158L3-1</strain>
    </source>
</reference>
<name>B3PN88_META1</name>
<dbReference type="eggNOG" id="COG0679">
    <property type="taxonomic scope" value="Bacteria"/>
</dbReference>
<proteinExistence type="inferred from homology"/>
<dbReference type="InterPro" id="IPR004776">
    <property type="entry name" value="Mem_transp_PIN-like"/>
</dbReference>
<evidence type="ECO:0000256" key="6">
    <source>
        <dbReference type="ARBA" id="ARBA00022989"/>
    </source>
</evidence>
<feature type="transmembrane region" description="Helical" evidence="8">
    <location>
        <begin position="216"/>
        <end position="237"/>
    </location>
</feature>
<dbReference type="PANTHER" id="PTHR36838">
    <property type="entry name" value="AUXIN EFFLUX CARRIER FAMILY PROTEIN"/>
    <property type="match status" value="1"/>
</dbReference>
<accession>B3PN88</accession>
<evidence type="ECO:0000313" key="10">
    <source>
        <dbReference type="Proteomes" id="UP000008812"/>
    </source>
</evidence>
<sequence>MDTNPGILFQGIITNTGLWAAIIATITITLLGFLLYKFKVLNDQGTLSIQKIIINVLLPFLAFYSFMKNAEKTDIKTLGIVFGLSALYYILLTTIALIWVKLVPQAVPKKIILRAEREFNEWQDSQELEQKEIFNKSAFLDSLKKKHLVTWLMCIYGSNILFATPIIMGVYPQGIQLGALNIWNILYYVGGFGLAYTLISGVRFTKKEFKFTLKKALLNPSLLAILGALILWSSQYIPGAGSTIRDLPLTGEGAKSGTVLIGNQEVVKTFSQVGTFGPNFSKIYAYTYADGKVQWVVWDSIKQLYVPYQGKPTGWFDLNVTMPYLAKPISILASLVSPLIWIVIGTSLAKTDLRAMFASKQNWLFLMFKMILMPALILVMLIPFVKAKILDPSVGAVLVMTGSVPPGTTVVIYSQHFKTHENYTSQVSSLCTMLSFIFIPIWLVIGVVVLQVI</sequence>
<feature type="transmembrane region" description="Helical" evidence="8">
    <location>
        <begin position="427"/>
        <end position="450"/>
    </location>
</feature>